<dbReference type="AlphaFoldDB" id="A0A433D0Z8"/>
<evidence type="ECO:0000313" key="3">
    <source>
        <dbReference type="Proteomes" id="UP000268093"/>
    </source>
</evidence>
<reference evidence="2 3" key="1">
    <citation type="journal article" date="2018" name="New Phytol.">
        <title>Phylogenomics of Endogonaceae and evolution of mycorrhizas within Mucoromycota.</title>
        <authorList>
            <person name="Chang Y."/>
            <person name="Desiro A."/>
            <person name="Na H."/>
            <person name="Sandor L."/>
            <person name="Lipzen A."/>
            <person name="Clum A."/>
            <person name="Barry K."/>
            <person name="Grigoriev I.V."/>
            <person name="Martin F.M."/>
            <person name="Stajich J.E."/>
            <person name="Smith M.E."/>
            <person name="Bonito G."/>
            <person name="Spatafora J.W."/>
        </authorList>
    </citation>
    <scope>NUCLEOTIDE SEQUENCE [LARGE SCALE GENOMIC DNA]</scope>
    <source>
        <strain evidence="2 3">GMNB39</strain>
    </source>
</reference>
<gene>
    <name evidence="2" type="ORF">BC936DRAFT_149360</name>
</gene>
<feature type="compositionally biased region" description="Polar residues" evidence="1">
    <location>
        <begin position="61"/>
        <end position="71"/>
    </location>
</feature>
<name>A0A433D0Z8_9FUNG</name>
<protein>
    <submittedName>
        <fullName evidence="2">Uncharacterized protein</fullName>
    </submittedName>
</protein>
<evidence type="ECO:0000313" key="2">
    <source>
        <dbReference type="EMBL" id="RUP44507.1"/>
    </source>
</evidence>
<evidence type="ECO:0000256" key="1">
    <source>
        <dbReference type="SAM" id="MobiDB-lite"/>
    </source>
</evidence>
<comment type="caution">
    <text evidence="2">The sequence shown here is derived from an EMBL/GenBank/DDBJ whole genome shotgun (WGS) entry which is preliminary data.</text>
</comment>
<accession>A0A433D0Z8</accession>
<keyword evidence="3" id="KW-1185">Reference proteome</keyword>
<dbReference type="EMBL" id="RBNI01008787">
    <property type="protein sequence ID" value="RUP44507.1"/>
    <property type="molecule type" value="Genomic_DNA"/>
</dbReference>
<feature type="region of interest" description="Disordered" evidence="1">
    <location>
        <begin position="61"/>
        <end position="120"/>
    </location>
</feature>
<organism evidence="2 3">
    <name type="scientific">Jimgerdemannia flammicorona</name>
    <dbReference type="NCBI Taxonomy" id="994334"/>
    <lineage>
        <taxon>Eukaryota</taxon>
        <taxon>Fungi</taxon>
        <taxon>Fungi incertae sedis</taxon>
        <taxon>Mucoromycota</taxon>
        <taxon>Mucoromycotina</taxon>
        <taxon>Endogonomycetes</taxon>
        <taxon>Endogonales</taxon>
        <taxon>Endogonaceae</taxon>
        <taxon>Jimgerdemannia</taxon>
    </lineage>
</organism>
<proteinExistence type="predicted"/>
<dbReference type="OrthoDB" id="5548448at2759"/>
<sequence>MEVSSIGDSLEKQVPRNQYLAFDPIKAPKEEARYALWPKLKIAVPNVPCILLLRHVEHVPSSHSATTNPRNQHGFAVHTPTVRGRLQRFPDPSYPRRCGQNPDKLPTNPDHPASVSIHPR</sequence>
<dbReference type="Proteomes" id="UP000268093">
    <property type="component" value="Unassembled WGS sequence"/>
</dbReference>